<name>A0ABR2FD15_9ROSI</name>
<evidence type="ECO:0000313" key="2">
    <source>
        <dbReference type="EMBL" id="KAK8578794.1"/>
    </source>
</evidence>
<dbReference type="InterPro" id="IPR046796">
    <property type="entry name" value="Transposase_32_dom"/>
</dbReference>
<organism evidence="2 3">
    <name type="scientific">Hibiscus sabdariffa</name>
    <name type="common">roselle</name>
    <dbReference type="NCBI Taxonomy" id="183260"/>
    <lineage>
        <taxon>Eukaryota</taxon>
        <taxon>Viridiplantae</taxon>
        <taxon>Streptophyta</taxon>
        <taxon>Embryophyta</taxon>
        <taxon>Tracheophyta</taxon>
        <taxon>Spermatophyta</taxon>
        <taxon>Magnoliopsida</taxon>
        <taxon>eudicotyledons</taxon>
        <taxon>Gunneridae</taxon>
        <taxon>Pentapetalae</taxon>
        <taxon>rosids</taxon>
        <taxon>malvids</taxon>
        <taxon>Malvales</taxon>
        <taxon>Malvaceae</taxon>
        <taxon>Malvoideae</taxon>
        <taxon>Hibiscus</taxon>
    </lineage>
</organism>
<gene>
    <name evidence="2" type="ORF">V6N12_069138</name>
</gene>
<proteinExistence type="predicted"/>
<feature type="domain" description="Putative plant transposon protein" evidence="1">
    <location>
        <begin position="4"/>
        <end position="82"/>
    </location>
</feature>
<comment type="caution">
    <text evidence="2">The sequence shown here is derived from an EMBL/GenBank/DDBJ whole genome shotgun (WGS) entry which is preliminary data.</text>
</comment>
<protein>
    <recommendedName>
        <fullName evidence="1">Putative plant transposon protein domain-containing protein</fullName>
    </recommendedName>
</protein>
<keyword evidence="3" id="KW-1185">Reference proteome</keyword>
<evidence type="ECO:0000313" key="3">
    <source>
        <dbReference type="Proteomes" id="UP001472677"/>
    </source>
</evidence>
<sequence length="94" mass="10753">MVALKSQARGWNHFFKASLMLKSHNDTVSEERMTLLRSTVTSRKIIVGKIIVNKTFKCIETSNTNLFFPLFITNLCLRHNVPKVDSDKALDVDK</sequence>
<dbReference type="Pfam" id="PF20167">
    <property type="entry name" value="Transposase_32"/>
    <property type="match status" value="1"/>
</dbReference>
<dbReference type="Proteomes" id="UP001472677">
    <property type="component" value="Unassembled WGS sequence"/>
</dbReference>
<reference evidence="2 3" key="1">
    <citation type="journal article" date="2024" name="G3 (Bethesda)">
        <title>Genome assembly of Hibiscus sabdariffa L. provides insights into metabolisms of medicinal natural products.</title>
        <authorList>
            <person name="Kim T."/>
        </authorList>
    </citation>
    <scope>NUCLEOTIDE SEQUENCE [LARGE SCALE GENOMIC DNA]</scope>
    <source>
        <strain evidence="2">TK-2024</strain>
        <tissue evidence="2">Old leaves</tissue>
    </source>
</reference>
<accession>A0ABR2FD15</accession>
<evidence type="ECO:0000259" key="1">
    <source>
        <dbReference type="Pfam" id="PF20167"/>
    </source>
</evidence>
<dbReference type="EMBL" id="JBBPBM010000006">
    <property type="protein sequence ID" value="KAK8578794.1"/>
    <property type="molecule type" value="Genomic_DNA"/>
</dbReference>